<feature type="domain" description="ABC transmembrane type-1" evidence="11">
    <location>
        <begin position="1033"/>
        <end position="1220"/>
    </location>
</feature>
<gene>
    <name evidence="12" type="ORF">BCR33DRAFT_714555</name>
</gene>
<name>A0A1Y2CM93_9FUNG</name>
<dbReference type="Proteomes" id="UP000193642">
    <property type="component" value="Unassembled WGS sequence"/>
</dbReference>
<protein>
    <submittedName>
        <fullName evidence="12">p-loop containing nucleoside triphosphate hydrolase protein</fullName>
    </submittedName>
</protein>
<feature type="domain" description="ABC transporter" evidence="10">
    <location>
        <begin position="684"/>
        <end position="908"/>
    </location>
</feature>
<dbReference type="InterPro" id="IPR050173">
    <property type="entry name" value="ABC_transporter_C-like"/>
</dbReference>
<dbReference type="PROSITE" id="PS50929">
    <property type="entry name" value="ABC_TM1F"/>
    <property type="match status" value="2"/>
</dbReference>
<dbReference type="EMBL" id="MCGO01000012">
    <property type="protein sequence ID" value="ORY48132.1"/>
    <property type="molecule type" value="Genomic_DNA"/>
</dbReference>
<keyword evidence="12" id="KW-0378">Hydrolase</keyword>
<dbReference type="FunFam" id="3.40.50.300:FF:000630">
    <property type="entry name" value="ATP-binding cassette (ABC) transporter, putative"/>
    <property type="match status" value="1"/>
</dbReference>
<evidence type="ECO:0000256" key="7">
    <source>
        <dbReference type="ARBA" id="ARBA00022989"/>
    </source>
</evidence>
<feature type="transmembrane region" description="Helical" evidence="9">
    <location>
        <begin position="444"/>
        <end position="464"/>
    </location>
</feature>
<accession>A0A1Y2CM93</accession>
<comment type="subcellular location">
    <subcellularLocation>
        <location evidence="1">Membrane</location>
        <topology evidence="1">Multi-pass membrane protein</topology>
    </subcellularLocation>
</comment>
<dbReference type="GO" id="GO:0005524">
    <property type="term" value="F:ATP binding"/>
    <property type="evidence" value="ECO:0007669"/>
    <property type="project" value="UniProtKB-KW"/>
</dbReference>
<reference evidence="12 13" key="1">
    <citation type="submission" date="2016-07" db="EMBL/GenBank/DDBJ databases">
        <title>Pervasive Adenine N6-methylation of Active Genes in Fungi.</title>
        <authorList>
            <consortium name="DOE Joint Genome Institute"/>
            <person name="Mondo S.J."/>
            <person name="Dannebaum R.O."/>
            <person name="Kuo R.C."/>
            <person name="Labutti K."/>
            <person name="Haridas S."/>
            <person name="Kuo A."/>
            <person name="Salamov A."/>
            <person name="Ahrendt S.R."/>
            <person name="Lipzen A."/>
            <person name="Sullivan W."/>
            <person name="Andreopoulos W.B."/>
            <person name="Clum A."/>
            <person name="Lindquist E."/>
            <person name="Daum C."/>
            <person name="Ramamoorthy G.K."/>
            <person name="Gryganskyi A."/>
            <person name="Culley D."/>
            <person name="Magnuson J.K."/>
            <person name="James T.Y."/>
            <person name="O'Malley M.A."/>
            <person name="Stajich J.E."/>
            <person name="Spatafora J.W."/>
            <person name="Visel A."/>
            <person name="Grigoriev I.V."/>
        </authorList>
    </citation>
    <scope>NUCLEOTIDE SEQUENCE [LARGE SCALE GENOMIC DNA]</scope>
    <source>
        <strain evidence="12 13">JEL800</strain>
    </source>
</reference>
<keyword evidence="4" id="KW-0677">Repeat</keyword>
<dbReference type="Gene3D" id="3.40.50.300">
    <property type="entry name" value="P-loop containing nucleotide triphosphate hydrolases"/>
    <property type="match status" value="2"/>
</dbReference>
<dbReference type="SMART" id="SM00382">
    <property type="entry name" value="AAA"/>
    <property type="match status" value="2"/>
</dbReference>
<dbReference type="Gene3D" id="1.20.1560.10">
    <property type="entry name" value="ABC transporter type 1, transmembrane domain"/>
    <property type="match status" value="2"/>
</dbReference>
<feature type="transmembrane region" description="Helical" evidence="9">
    <location>
        <begin position="1032"/>
        <end position="1055"/>
    </location>
</feature>
<dbReference type="PANTHER" id="PTHR24223:SF353">
    <property type="entry name" value="ABC TRANSPORTER ATP-BINDING PROTEIN_PERMEASE VMR1-RELATED"/>
    <property type="match status" value="1"/>
</dbReference>
<feature type="transmembrane region" description="Helical" evidence="9">
    <location>
        <begin position="21"/>
        <end position="44"/>
    </location>
</feature>
<keyword evidence="2" id="KW-0813">Transport</keyword>
<evidence type="ECO:0000259" key="10">
    <source>
        <dbReference type="PROSITE" id="PS50893"/>
    </source>
</evidence>
<feature type="transmembrane region" description="Helical" evidence="9">
    <location>
        <begin position="1104"/>
        <end position="1137"/>
    </location>
</feature>
<evidence type="ECO:0000256" key="8">
    <source>
        <dbReference type="ARBA" id="ARBA00023136"/>
    </source>
</evidence>
<feature type="non-terminal residue" evidence="12">
    <location>
        <position position="1"/>
    </location>
</feature>
<feature type="domain" description="ABC transmembrane type-1" evidence="11">
    <location>
        <begin position="312"/>
        <end position="610"/>
    </location>
</feature>
<feature type="transmembrane region" description="Helical" evidence="9">
    <location>
        <begin position="170"/>
        <end position="193"/>
    </location>
</feature>
<dbReference type="PANTHER" id="PTHR24223">
    <property type="entry name" value="ATP-BINDING CASSETTE SUB-FAMILY C"/>
    <property type="match status" value="1"/>
</dbReference>
<dbReference type="InterPro" id="IPR036640">
    <property type="entry name" value="ABC1_TM_sf"/>
</dbReference>
<dbReference type="Pfam" id="PF00005">
    <property type="entry name" value="ABC_tran"/>
    <property type="match status" value="2"/>
</dbReference>
<dbReference type="CDD" id="cd03244">
    <property type="entry name" value="ABCC_MRP_domain2"/>
    <property type="match status" value="1"/>
</dbReference>
<proteinExistence type="predicted"/>
<feature type="transmembrane region" description="Helical" evidence="9">
    <location>
        <begin position="953"/>
        <end position="976"/>
    </location>
</feature>
<feature type="domain" description="ABC transporter" evidence="10">
    <location>
        <begin position="1238"/>
        <end position="1483"/>
    </location>
</feature>
<dbReference type="Pfam" id="PF00664">
    <property type="entry name" value="ABC_membrane"/>
    <property type="match status" value="2"/>
</dbReference>
<dbReference type="InterPro" id="IPR003439">
    <property type="entry name" value="ABC_transporter-like_ATP-bd"/>
</dbReference>
<dbReference type="CDD" id="cd18604">
    <property type="entry name" value="ABC_6TM_VMR1_D2_like"/>
    <property type="match status" value="1"/>
</dbReference>
<evidence type="ECO:0000256" key="1">
    <source>
        <dbReference type="ARBA" id="ARBA00004141"/>
    </source>
</evidence>
<keyword evidence="8 9" id="KW-0472">Membrane</keyword>
<evidence type="ECO:0000256" key="3">
    <source>
        <dbReference type="ARBA" id="ARBA00022692"/>
    </source>
</evidence>
<evidence type="ECO:0000313" key="13">
    <source>
        <dbReference type="Proteomes" id="UP000193642"/>
    </source>
</evidence>
<keyword evidence="13" id="KW-1185">Reference proteome</keyword>
<evidence type="ECO:0000313" key="12">
    <source>
        <dbReference type="EMBL" id="ORY48132.1"/>
    </source>
</evidence>
<evidence type="ECO:0000256" key="9">
    <source>
        <dbReference type="SAM" id="Phobius"/>
    </source>
</evidence>
<dbReference type="GO" id="GO:0140359">
    <property type="term" value="F:ABC-type transporter activity"/>
    <property type="evidence" value="ECO:0007669"/>
    <property type="project" value="InterPro"/>
</dbReference>
<dbReference type="SUPFAM" id="SSF52540">
    <property type="entry name" value="P-loop containing nucleoside triphosphate hydrolases"/>
    <property type="match status" value="2"/>
</dbReference>
<evidence type="ECO:0000259" key="11">
    <source>
        <dbReference type="PROSITE" id="PS50929"/>
    </source>
</evidence>
<dbReference type="OrthoDB" id="6500128at2759"/>
<dbReference type="InterPro" id="IPR017871">
    <property type="entry name" value="ABC_transporter-like_CS"/>
</dbReference>
<dbReference type="CDD" id="cd03250">
    <property type="entry name" value="ABCC_MRP_domain1"/>
    <property type="match status" value="1"/>
</dbReference>
<organism evidence="12 13">
    <name type="scientific">Rhizoclosmatium globosum</name>
    <dbReference type="NCBI Taxonomy" id="329046"/>
    <lineage>
        <taxon>Eukaryota</taxon>
        <taxon>Fungi</taxon>
        <taxon>Fungi incertae sedis</taxon>
        <taxon>Chytridiomycota</taxon>
        <taxon>Chytridiomycota incertae sedis</taxon>
        <taxon>Chytridiomycetes</taxon>
        <taxon>Chytridiales</taxon>
        <taxon>Chytriomycetaceae</taxon>
        <taxon>Rhizoclosmatium</taxon>
    </lineage>
</organism>
<evidence type="ECO:0000256" key="6">
    <source>
        <dbReference type="ARBA" id="ARBA00022840"/>
    </source>
</evidence>
<dbReference type="PROSITE" id="PS50893">
    <property type="entry name" value="ABC_TRANSPORTER_2"/>
    <property type="match status" value="2"/>
</dbReference>
<feature type="transmembrane region" description="Helical" evidence="9">
    <location>
        <begin position="470"/>
        <end position="490"/>
    </location>
</feature>
<keyword evidence="5" id="KW-0547">Nucleotide-binding</keyword>
<feature type="transmembrane region" description="Helical" evidence="9">
    <location>
        <begin position="348"/>
        <end position="367"/>
    </location>
</feature>
<dbReference type="CDD" id="cd18596">
    <property type="entry name" value="ABC_6TM_VMR1_D1_like"/>
    <property type="match status" value="1"/>
</dbReference>
<dbReference type="SUPFAM" id="SSF90123">
    <property type="entry name" value="ABC transporter transmembrane region"/>
    <property type="match status" value="2"/>
</dbReference>
<dbReference type="InterPro" id="IPR011527">
    <property type="entry name" value="ABC1_TM_dom"/>
</dbReference>
<keyword evidence="7 9" id="KW-1133">Transmembrane helix</keyword>
<keyword evidence="3 9" id="KW-0812">Transmembrane</keyword>
<comment type="caution">
    <text evidence="12">The sequence shown here is derived from an EMBL/GenBank/DDBJ whole genome shotgun (WGS) entry which is preliminary data.</text>
</comment>
<evidence type="ECO:0000256" key="4">
    <source>
        <dbReference type="ARBA" id="ARBA00022737"/>
    </source>
</evidence>
<dbReference type="InterPro" id="IPR003593">
    <property type="entry name" value="AAA+_ATPase"/>
</dbReference>
<dbReference type="GO" id="GO:0016020">
    <property type="term" value="C:membrane"/>
    <property type="evidence" value="ECO:0007669"/>
    <property type="project" value="UniProtKB-SubCell"/>
</dbReference>
<sequence length="1504" mass="167786">TSSIFRLRNDDGPTVDPSLPDCIVLLASIPLAVLFLFAVIPALIRSFSLARRKVSFSEEEETRPLLGPERASVHPTSRLSRFEREWELASPRSGEVDQDVEARAQPSVFYWELVKELNDTSDGDWIASLLFVTQMVVALLLFVYAAKTVTPKPNDSSMFIEFQKRHNRTILFRLAVFHVISASMWNFVAIAAYPLWQKGELSTRFFVLVLSMLVGGYVMAMIWRIHRLKVDGKIPSPELDASLISRLTFSWFDPMMAYGYKHELKFDDLYDINPSENIDTNLSLYHQIQRRCPTPLLKSLWIMNWVYMTQQFGLVLLSTMLYFSGPFFLNRILNHLTNRGKPDQEPEWLAYVYVVGILVTSLTRFALEGQISLTARKLGLRIRNTLSGLVYRKSLRRVPKLAMDDERAAKKTGEQQDNAGASVGKIVNLMSVDAGNVGEWSGSLYTPLITFIQIVLCVLSLVYILGWPAIAGVILMVLFMFSGAPLASTINTASYTLKRNKDERVNSMNELLQGIKIIKLFAWEKQFEKRVSARRETELNSFYKLIMLYAFNRVLWYSAPIMTTFVTLGTYTKIAGHDLDATTAFTALALFNLLRGPLQLFPDTLVNLLDVWVSVKRIKSFLNEEDLERFGENEAFTNDANELRLSNNATFEWADAEKNSDAITAPTGNFFSRTWKLLFGKREVASTAVATEPPAEAESSFKLMDMNVEFPSGDLTVVIGATGAGKTSLLLSLLGETRRLTGTRTCPNSVAYVSQTAWLTNATIRQNILFGTPWDPVRYRRVIQACALVKDFEVLEGGDLTEVGEKGINLSGGQKQRISLARAAYSQSQFVVLDDPLSAVDAPTARISLRSVSWILSGRTRVLVTNAVGLAIPAATITFYITSKDSAFTSTPFSDGLAEMAELVLAERRKYLSNEKTLDADVDAPEYTVEKSEGGTKLTEDEKMETGNVKMKVYSLYMNSMGGIPYLAILLGGYIINHCLATMQDVVISWWSNQYVGNSTTALGTYGYTAQDFSTSQEWHYRPGRGTAITNYYLSLYGIYLYSLMILNFGIIRAARAIHEAMLKKVLRAPLRFFEVTPLGRVMNRFTKDLSSVDWEVGNSTGSLVFFIVQCAIVIGTVSTVLPALFLFLIPLCYVYIRIGQYYIRTSRSLKRIDSVARSPIFSHFSETLNGVTTIRAFNELTRFTEEIGGLCLNFTLTLTDTLIALVRVQSWMEMSMNSIERCDEYIHLEEEAEDIVLDFNSNLQMRYSPDTPVVLHGVDAEIGAREKVGVVGRTGAGKSTLTLAMFRIVEPCGGRIVIDGVDISGIGLDDLRGALTIIPQDPVLFAGTVRSNIDPFETISDAELWAALKRAHLVPSNGDRVRGTSSSSPATVVVEDDDATANQGSAKIADNEFTLNLDSPILKEVIMLDEATASVDTETDSRIQSTIRTEFAGSTLLVIAHRLRTIIDYDRIIVLDHGKVIENGSPLELIERKDGAFRKMCEETGEFDELVAIAKTAALNARN</sequence>
<dbReference type="InterPro" id="IPR027417">
    <property type="entry name" value="P-loop_NTPase"/>
</dbReference>
<dbReference type="STRING" id="329046.A0A1Y2CM93"/>
<dbReference type="FunFam" id="1.20.1560.10:FF:000013">
    <property type="entry name" value="ABC transporter C family member 2"/>
    <property type="match status" value="1"/>
</dbReference>
<feature type="transmembrane region" description="Helical" evidence="9">
    <location>
        <begin position="125"/>
        <end position="149"/>
    </location>
</feature>
<evidence type="ECO:0000256" key="2">
    <source>
        <dbReference type="ARBA" id="ARBA00022448"/>
    </source>
</evidence>
<dbReference type="PROSITE" id="PS00211">
    <property type="entry name" value="ABC_TRANSPORTER_1"/>
    <property type="match status" value="1"/>
</dbReference>
<keyword evidence="6" id="KW-0067">ATP-binding</keyword>
<dbReference type="GO" id="GO:0016887">
    <property type="term" value="F:ATP hydrolysis activity"/>
    <property type="evidence" value="ECO:0007669"/>
    <property type="project" value="InterPro"/>
</dbReference>
<feature type="transmembrane region" description="Helical" evidence="9">
    <location>
        <begin position="205"/>
        <end position="223"/>
    </location>
</feature>
<feature type="transmembrane region" description="Helical" evidence="9">
    <location>
        <begin position="305"/>
        <end position="328"/>
    </location>
</feature>
<evidence type="ECO:0000256" key="5">
    <source>
        <dbReference type="ARBA" id="ARBA00022741"/>
    </source>
</evidence>